<dbReference type="PROSITE" id="PS01196">
    <property type="entry name" value="PEPT_TRNA_HYDROL_2"/>
    <property type="match status" value="1"/>
</dbReference>
<dbReference type="GO" id="GO:0006515">
    <property type="term" value="P:protein quality control for misfolded or incompletely synthesized proteins"/>
    <property type="evidence" value="ECO:0007669"/>
    <property type="project" value="UniProtKB-UniRule"/>
</dbReference>
<proteinExistence type="inferred from homology"/>
<keyword evidence="3 7" id="KW-0378">Hydrolase</keyword>
<feature type="binding site" evidence="7">
    <location>
        <position position="137"/>
    </location>
    <ligand>
        <name>tRNA</name>
        <dbReference type="ChEBI" id="CHEBI:17843"/>
    </ligand>
</feature>
<evidence type="ECO:0000256" key="7">
    <source>
        <dbReference type="HAMAP-Rule" id="MF_00083"/>
    </source>
</evidence>
<dbReference type="AlphaFoldDB" id="A0A238UF24"/>
<dbReference type="NCBIfam" id="TIGR00447">
    <property type="entry name" value="pth"/>
    <property type="match status" value="1"/>
</dbReference>
<dbReference type="KEGG" id="tje:TJEJU_4145"/>
<dbReference type="EMBL" id="LT899436">
    <property type="protein sequence ID" value="SNR17761.1"/>
    <property type="molecule type" value="Genomic_DNA"/>
</dbReference>
<comment type="subcellular location">
    <subcellularLocation>
        <location evidence="7">Cytoplasm</location>
    </subcellularLocation>
</comment>
<dbReference type="GO" id="GO:0004045">
    <property type="term" value="F:peptidyl-tRNA hydrolase activity"/>
    <property type="evidence" value="ECO:0007669"/>
    <property type="project" value="UniProtKB-UniRule"/>
</dbReference>
<dbReference type="GO" id="GO:0000049">
    <property type="term" value="F:tRNA binding"/>
    <property type="evidence" value="ECO:0007669"/>
    <property type="project" value="UniProtKB-UniRule"/>
</dbReference>
<comment type="subunit">
    <text evidence="7">Monomer.</text>
</comment>
<evidence type="ECO:0000256" key="2">
    <source>
        <dbReference type="ARBA" id="ARBA00022555"/>
    </source>
</evidence>
<keyword evidence="2 7" id="KW-0820">tRNA-binding</keyword>
<evidence type="ECO:0000313" key="10">
    <source>
        <dbReference type="EMBL" id="SNR17761.1"/>
    </source>
</evidence>
<gene>
    <name evidence="7 10" type="primary">pth</name>
    <name evidence="10" type="ORF">TJEJU_4145</name>
</gene>
<dbReference type="FunFam" id="3.40.50.1470:FF:000001">
    <property type="entry name" value="Peptidyl-tRNA hydrolase"/>
    <property type="match status" value="1"/>
</dbReference>
<evidence type="ECO:0000256" key="6">
    <source>
        <dbReference type="ARBA" id="ARBA00050038"/>
    </source>
</evidence>
<reference evidence="10 11" key="1">
    <citation type="submission" date="2017-07" db="EMBL/GenBank/DDBJ databases">
        <authorList>
            <person name="Sun Z.S."/>
            <person name="Albrecht U."/>
            <person name="Echele G."/>
            <person name="Lee C.C."/>
        </authorList>
    </citation>
    <scope>NUCLEOTIDE SEQUENCE [LARGE SCALE GENOMIC DNA]</scope>
    <source>
        <strain evidence="11">type strain: KCTC 22618</strain>
    </source>
</reference>
<evidence type="ECO:0000256" key="5">
    <source>
        <dbReference type="ARBA" id="ARBA00038063"/>
    </source>
</evidence>
<organism evidence="10 11">
    <name type="scientific">Tenacibaculum jejuense</name>
    <dbReference type="NCBI Taxonomy" id="584609"/>
    <lineage>
        <taxon>Bacteria</taxon>
        <taxon>Pseudomonadati</taxon>
        <taxon>Bacteroidota</taxon>
        <taxon>Flavobacteriia</taxon>
        <taxon>Flavobacteriales</taxon>
        <taxon>Flavobacteriaceae</taxon>
        <taxon>Tenacibaculum</taxon>
    </lineage>
</organism>
<comment type="similarity">
    <text evidence="5 7 9">Belongs to the PTH family.</text>
</comment>
<dbReference type="Proteomes" id="UP000215214">
    <property type="component" value="Chromosome TJEJU"/>
</dbReference>
<keyword evidence="4 7" id="KW-0694">RNA-binding</keyword>
<comment type="function">
    <text evidence="7">Hydrolyzes ribosome-free peptidyl-tRNAs (with 1 or more amino acids incorporated), which drop off the ribosome during protein synthesis, or as a result of ribosome stalling.</text>
</comment>
<feature type="site" description="Stabilizes the basic form of H active site to accept a proton" evidence="7">
    <location>
        <position position="116"/>
    </location>
</feature>
<dbReference type="CDD" id="cd00462">
    <property type="entry name" value="PTH"/>
    <property type="match status" value="1"/>
</dbReference>
<evidence type="ECO:0000256" key="8">
    <source>
        <dbReference type="RuleBase" id="RU000673"/>
    </source>
</evidence>
<comment type="catalytic activity">
    <reaction evidence="7 8">
        <text>an N-acyl-L-alpha-aminoacyl-tRNA + H2O = an N-acyl-L-amino acid + a tRNA + H(+)</text>
        <dbReference type="Rhea" id="RHEA:54448"/>
        <dbReference type="Rhea" id="RHEA-COMP:10123"/>
        <dbReference type="Rhea" id="RHEA-COMP:13883"/>
        <dbReference type="ChEBI" id="CHEBI:15377"/>
        <dbReference type="ChEBI" id="CHEBI:15378"/>
        <dbReference type="ChEBI" id="CHEBI:59874"/>
        <dbReference type="ChEBI" id="CHEBI:78442"/>
        <dbReference type="ChEBI" id="CHEBI:138191"/>
        <dbReference type="EC" id="3.1.1.29"/>
    </reaction>
</comment>
<comment type="function">
    <text evidence="7">Catalyzes the release of premature peptidyl moieties from peptidyl-tRNA molecules trapped in stalled 50S ribosomal subunits, and thus maintains levels of free tRNAs and 50S ribosomes.</text>
</comment>
<dbReference type="HAMAP" id="MF_00083">
    <property type="entry name" value="Pept_tRNA_hydro_bact"/>
    <property type="match status" value="1"/>
</dbReference>
<dbReference type="PANTHER" id="PTHR17224">
    <property type="entry name" value="PEPTIDYL-TRNA HYDROLASE"/>
    <property type="match status" value="1"/>
</dbReference>
<feature type="active site" description="Proton acceptor" evidence="7">
    <location>
        <position position="45"/>
    </location>
</feature>
<dbReference type="GO" id="GO:0072344">
    <property type="term" value="P:rescue of stalled ribosome"/>
    <property type="evidence" value="ECO:0007669"/>
    <property type="project" value="UniProtKB-UniRule"/>
</dbReference>
<feature type="binding site" evidence="7">
    <location>
        <position position="40"/>
    </location>
    <ligand>
        <name>tRNA</name>
        <dbReference type="ChEBI" id="CHEBI:17843"/>
    </ligand>
</feature>
<dbReference type="EC" id="3.1.1.29" evidence="1 7"/>
<dbReference type="InterPro" id="IPR001328">
    <property type="entry name" value="Pept_tRNA_hydro"/>
</dbReference>
<dbReference type="GO" id="GO:0005737">
    <property type="term" value="C:cytoplasm"/>
    <property type="evidence" value="ECO:0007669"/>
    <property type="project" value="UniProtKB-SubCell"/>
</dbReference>
<feature type="site" description="Discriminates between blocked and unblocked aminoacyl-tRNA" evidence="7">
    <location>
        <position position="35"/>
    </location>
</feature>
<feature type="binding site" evidence="7">
    <location>
        <position position="89"/>
    </location>
    <ligand>
        <name>tRNA</name>
        <dbReference type="ChEBI" id="CHEBI:17843"/>
    </ligand>
</feature>
<evidence type="ECO:0000256" key="9">
    <source>
        <dbReference type="RuleBase" id="RU004320"/>
    </source>
</evidence>
<keyword evidence="7" id="KW-0963">Cytoplasm</keyword>
<evidence type="ECO:0000256" key="1">
    <source>
        <dbReference type="ARBA" id="ARBA00013260"/>
    </source>
</evidence>
<evidence type="ECO:0000256" key="3">
    <source>
        <dbReference type="ARBA" id="ARBA00022801"/>
    </source>
</evidence>
<protein>
    <recommendedName>
        <fullName evidence="6 7">Peptidyl-tRNA hydrolase</fullName>
        <shortName evidence="7">Pth</shortName>
        <ecNumber evidence="1 7">3.1.1.29</ecNumber>
    </recommendedName>
</protein>
<dbReference type="InterPro" id="IPR036416">
    <property type="entry name" value="Pept_tRNA_hydro_sf"/>
</dbReference>
<evidence type="ECO:0000256" key="4">
    <source>
        <dbReference type="ARBA" id="ARBA00022884"/>
    </source>
</evidence>
<dbReference type="Pfam" id="PF01195">
    <property type="entry name" value="Pept_tRNA_hydro"/>
    <property type="match status" value="1"/>
</dbReference>
<evidence type="ECO:0000313" key="11">
    <source>
        <dbReference type="Proteomes" id="UP000215214"/>
    </source>
</evidence>
<name>A0A238UF24_9FLAO</name>
<sequence length="212" mass="23975">MFMMNFLSLVGRIFGQKQESEEDIMKKFLIVGLGNIGEKYDNTRHNIGFKIVDAFVKENEASFSTEKLGDLAQLKVKGKTVFVLKPNTYMNLSGKAVLYWMKKENIQIENVLIITDDLNIDFGKLRIKSRGSAGGHNGLKDIQEKLNTGSYPRFRFGVGSEYKKGRQVDFVLGQWSDEEESQLIERIPKSVNAITSFINAGISNTMNEFNGK</sequence>
<dbReference type="SUPFAM" id="SSF53178">
    <property type="entry name" value="Peptidyl-tRNA hydrolase-like"/>
    <property type="match status" value="1"/>
</dbReference>
<dbReference type="PANTHER" id="PTHR17224:SF1">
    <property type="entry name" value="PEPTIDYL-TRNA HYDROLASE"/>
    <property type="match status" value="1"/>
</dbReference>
<dbReference type="Gene3D" id="3.40.50.1470">
    <property type="entry name" value="Peptidyl-tRNA hydrolase"/>
    <property type="match status" value="1"/>
</dbReference>
<keyword evidence="11" id="KW-1185">Reference proteome</keyword>
<dbReference type="InterPro" id="IPR018171">
    <property type="entry name" value="Pept_tRNA_hydro_CS"/>
</dbReference>
<accession>A0A238UF24</accession>
<feature type="binding site" evidence="7">
    <location>
        <position position="91"/>
    </location>
    <ligand>
        <name>tRNA</name>
        <dbReference type="ChEBI" id="CHEBI:17843"/>
    </ligand>
</feature>
<dbReference type="PROSITE" id="PS01195">
    <property type="entry name" value="PEPT_TRNA_HYDROL_1"/>
    <property type="match status" value="1"/>
</dbReference>